<evidence type="ECO:0000256" key="1">
    <source>
        <dbReference type="ARBA" id="ARBA00004651"/>
    </source>
</evidence>
<feature type="transmembrane region" description="Helical" evidence="7">
    <location>
        <begin position="282"/>
        <end position="302"/>
    </location>
</feature>
<feature type="transmembrane region" description="Helical" evidence="7">
    <location>
        <begin position="230"/>
        <end position="250"/>
    </location>
</feature>
<dbReference type="InterPro" id="IPR051393">
    <property type="entry name" value="ABC_transporter_permease"/>
</dbReference>
<evidence type="ECO:0000259" key="9">
    <source>
        <dbReference type="PROSITE" id="PS50928"/>
    </source>
</evidence>
<feature type="transmembrane region" description="Helical" evidence="7">
    <location>
        <begin position="124"/>
        <end position="148"/>
    </location>
</feature>
<dbReference type="PANTHER" id="PTHR30193:SF41">
    <property type="entry name" value="DIACETYLCHITOBIOSE UPTAKE SYSTEM PERMEASE PROTEIN NGCF"/>
    <property type="match status" value="1"/>
</dbReference>
<dbReference type="PANTHER" id="PTHR30193">
    <property type="entry name" value="ABC TRANSPORTER PERMEASE PROTEIN"/>
    <property type="match status" value="1"/>
</dbReference>
<reference evidence="10 11" key="1">
    <citation type="submission" date="2024-10" db="EMBL/GenBank/DDBJ databases">
        <title>The Natural Products Discovery Center: Release of the First 8490 Sequenced Strains for Exploring Actinobacteria Biosynthetic Diversity.</title>
        <authorList>
            <person name="Kalkreuter E."/>
            <person name="Kautsar S.A."/>
            <person name="Yang D."/>
            <person name="Bader C.D."/>
            <person name="Teijaro C.N."/>
            <person name="Fluegel L."/>
            <person name="Davis C.M."/>
            <person name="Simpson J.R."/>
            <person name="Lauterbach L."/>
            <person name="Steele A.D."/>
            <person name="Gui C."/>
            <person name="Meng S."/>
            <person name="Li G."/>
            <person name="Viehrig K."/>
            <person name="Ye F."/>
            <person name="Su P."/>
            <person name="Kiefer A.F."/>
            <person name="Nichols A."/>
            <person name="Cepeda A.J."/>
            <person name="Yan W."/>
            <person name="Fan B."/>
            <person name="Jiang Y."/>
            <person name="Adhikari A."/>
            <person name="Zheng C.-J."/>
            <person name="Schuster L."/>
            <person name="Cowan T.M."/>
            <person name="Smanski M.J."/>
            <person name="Chevrette M.G."/>
            <person name="De Carvalho L.P.S."/>
            <person name="Shen B."/>
        </authorList>
    </citation>
    <scope>NUCLEOTIDE SEQUENCE [LARGE SCALE GENOMIC DNA]</scope>
    <source>
        <strain evidence="10 11">NPDC049503</strain>
    </source>
</reference>
<comment type="similarity">
    <text evidence="7">Belongs to the binding-protein-dependent transport system permease family.</text>
</comment>
<dbReference type="SUPFAM" id="SSF161098">
    <property type="entry name" value="MetI-like"/>
    <property type="match status" value="1"/>
</dbReference>
<sequence>MTSETVNAAAPPTVEAASRGTPPPPTRRLGDLPVAVLFVLPAAIGFAVFYLWPALRGLYLSLTKYNVLTPPRFVGTANYERLLGDHLFWNALKVTAEYVVINIGTQTVASVLLAVLLHRLTRSLLVRGVVLLPFLVANVVVALVWFWMLDYQLGVVNHALDWLGLERVAFFGDSDLAIPTVALVNTWRHLGYTALLIYAGLQMIPPSVYEAAALDGASEWRMFWRVTLPLLRPVMAMVMVLTVIGSFQVFDTVAVTTAGGPINATRVIYFYIYDLAFNRFNFGYAAALSSVLFVILAGVAYLQLRLTRAGESDLKGA</sequence>
<dbReference type="InterPro" id="IPR000515">
    <property type="entry name" value="MetI-like"/>
</dbReference>
<dbReference type="Gene3D" id="1.10.3720.10">
    <property type="entry name" value="MetI-like"/>
    <property type="match status" value="1"/>
</dbReference>
<keyword evidence="11" id="KW-1185">Reference proteome</keyword>
<gene>
    <name evidence="10" type="ORF">ACIBP5_04365</name>
</gene>
<evidence type="ECO:0000256" key="6">
    <source>
        <dbReference type="ARBA" id="ARBA00023136"/>
    </source>
</evidence>
<dbReference type="Proteomes" id="UP001612928">
    <property type="component" value="Unassembled WGS sequence"/>
</dbReference>
<keyword evidence="5 7" id="KW-1133">Transmembrane helix</keyword>
<evidence type="ECO:0000256" key="2">
    <source>
        <dbReference type="ARBA" id="ARBA00022448"/>
    </source>
</evidence>
<keyword evidence="6 7" id="KW-0472">Membrane</keyword>
<organism evidence="10 11">
    <name type="scientific">Nonomuraea indica</name>
    <dbReference type="NCBI Taxonomy" id="1581193"/>
    <lineage>
        <taxon>Bacteria</taxon>
        <taxon>Bacillati</taxon>
        <taxon>Actinomycetota</taxon>
        <taxon>Actinomycetes</taxon>
        <taxon>Streptosporangiales</taxon>
        <taxon>Streptosporangiaceae</taxon>
        <taxon>Nonomuraea</taxon>
    </lineage>
</organism>
<keyword evidence="2 7" id="KW-0813">Transport</keyword>
<feature type="domain" description="ABC transmembrane type-1" evidence="9">
    <location>
        <begin position="92"/>
        <end position="303"/>
    </location>
</feature>
<dbReference type="InterPro" id="IPR035906">
    <property type="entry name" value="MetI-like_sf"/>
</dbReference>
<dbReference type="RefSeq" id="WP_397018716.1">
    <property type="nucleotide sequence ID" value="NZ_JBITMB010000001.1"/>
</dbReference>
<dbReference type="Pfam" id="PF00528">
    <property type="entry name" value="BPD_transp_1"/>
    <property type="match status" value="1"/>
</dbReference>
<feature type="region of interest" description="Disordered" evidence="8">
    <location>
        <begin position="1"/>
        <end position="25"/>
    </location>
</feature>
<evidence type="ECO:0000256" key="5">
    <source>
        <dbReference type="ARBA" id="ARBA00022989"/>
    </source>
</evidence>
<evidence type="ECO:0000256" key="7">
    <source>
        <dbReference type="RuleBase" id="RU363032"/>
    </source>
</evidence>
<dbReference type="EMBL" id="JBITMB010000001">
    <property type="protein sequence ID" value="MFI7439181.1"/>
    <property type="molecule type" value="Genomic_DNA"/>
</dbReference>
<proteinExistence type="inferred from homology"/>
<accession>A0ABW7ZZG5</accession>
<comment type="subcellular location">
    <subcellularLocation>
        <location evidence="1 7">Cell membrane</location>
        <topology evidence="1 7">Multi-pass membrane protein</topology>
    </subcellularLocation>
</comment>
<evidence type="ECO:0000256" key="8">
    <source>
        <dbReference type="SAM" id="MobiDB-lite"/>
    </source>
</evidence>
<evidence type="ECO:0000313" key="11">
    <source>
        <dbReference type="Proteomes" id="UP001612928"/>
    </source>
</evidence>
<feature type="transmembrane region" description="Helical" evidence="7">
    <location>
        <begin position="32"/>
        <end position="52"/>
    </location>
</feature>
<dbReference type="CDD" id="cd06261">
    <property type="entry name" value="TM_PBP2"/>
    <property type="match status" value="1"/>
</dbReference>
<keyword evidence="4 7" id="KW-0812">Transmembrane</keyword>
<feature type="transmembrane region" description="Helical" evidence="7">
    <location>
        <begin position="98"/>
        <end position="117"/>
    </location>
</feature>
<evidence type="ECO:0000313" key="10">
    <source>
        <dbReference type="EMBL" id="MFI7439181.1"/>
    </source>
</evidence>
<dbReference type="PROSITE" id="PS50928">
    <property type="entry name" value="ABC_TM1"/>
    <property type="match status" value="1"/>
</dbReference>
<evidence type="ECO:0000256" key="3">
    <source>
        <dbReference type="ARBA" id="ARBA00022475"/>
    </source>
</evidence>
<name>A0ABW7ZZG5_9ACTN</name>
<protein>
    <submittedName>
        <fullName evidence="10">Carbohydrate ABC transporter permease</fullName>
    </submittedName>
</protein>
<comment type="caution">
    <text evidence="10">The sequence shown here is derived from an EMBL/GenBank/DDBJ whole genome shotgun (WGS) entry which is preliminary data.</text>
</comment>
<evidence type="ECO:0000256" key="4">
    <source>
        <dbReference type="ARBA" id="ARBA00022692"/>
    </source>
</evidence>
<keyword evidence="3" id="KW-1003">Cell membrane</keyword>